<dbReference type="SFLD" id="SFLDG01094">
    <property type="entry name" value="Uncharacterised_Radical_SAM_Su"/>
    <property type="match status" value="1"/>
</dbReference>
<dbReference type="SUPFAM" id="SSF102114">
    <property type="entry name" value="Radical SAM enzymes"/>
    <property type="match status" value="1"/>
</dbReference>
<dbReference type="Pfam" id="PF04055">
    <property type="entry name" value="Radical_SAM"/>
    <property type="match status" value="1"/>
</dbReference>
<keyword evidence="6" id="KW-0411">Iron-sulfur</keyword>
<dbReference type="InterPro" id="IPR058240">
    <property type="entry name" value="rSAM_sf"/>
</dbReference>
<dbReference type="InterPro" id="IPR013785">
    <property type="entry name" value="Aldolase_TIM"/>
</dbReference>
<comment type="caution">
    <text evidence="8">The sequence shown here is derived from an EMBL/GenBank/DDBJ whole genome shotgun (WGS) entry which is preliminary data.</text>
</comment>
<protein>
    <submittedName>
        <fullName evidence="8">Anaerobic ribonucleoside-triphosphate reductase activating protein</fullName>
    </submittedName>
</protein>
<dbReference type="SFLD" id="SFLDS00029">
    <property type="entry name" value="Radical_SAM"/>
    <property type="match status" value="1"/>
</dbReference>
<feature type="domain" description="Radical SAM core" evidence="7">
    <location>
        <begin position="13"/>
        <end position="223"/>
    </location>
</feature>
<dbReference type="Gene3D" id="3.20.20.70">
    <property type="entry name" value="Aldolase class I"/>
    <property type="match status" value="1"/>
</dbReference>
<dbReference type="PROSITE" id="PS51918">
    <property type="entry name" value="RADICAL_SAM"/>
    <property type="match status" value="1"/>
</dbReference>
<evidence type="ECO:0000313" key="8">
    <source>
        <dbReference type="EMBL" id="OGF34890.1"/>
    </source>
</evidence>
<dbReference type="GO" id="GO:0051539">
    <property type="term" value="F:4 iron, 4 sulfur cluster binding"/>
    <property type="evidence" value="ECO:0007669"/>
    <property type="project" value="UniProtKB-KW"/>
</dbReference>
<dbReference type="NCBIfam" id="TIGR02495">
    <property type="entry name" value="NrdG2"/>
    <property type="match status" value="1"/>
</dbReference>
<evidence type="ECO:0000259" key="7">
    <source>
        <dbReference type="PROSITE" id="PS51918"/>
    </source>
</evidence>
<keyword evidence="3" id="KW-0949">S-adenosyl-L-methionine</keyword>
<evidence type="ECO:0000256" key="2">
    <source>
        <dbReference type="ARBA" id="ARBA00022485"/>
    </source>
</evidence>
<dbReference type="InterPro" id="IPR012840">
    <property type="entry name" value="NrdG2"/>
</dbReference>
<evidence type="ECO:0000256" key="6">
    <source>
        <dbReference type="ARBA" id="ARBA00023014"/>
    </source>
</evidence>
<name>A0A1F5T7C5_9BACT</name>
<dbReference type="GO" id="GO:0046872">
    <property type="term" value="F:metal ion binding"/>
    <property type="evidence" value="ECO:0007669"/>
    <property type="project" value="UniProtKB-KW"/>
</dbReference>
<keyword evidence="4" id="KW-0479">Metal-binding</keyword>
<keyword evidence="5" id="KW-0408">Iron</keyword>
<dbReference type="PANTHER" id="PTHR30352">
    <property type="entry name" value="PYRUVATE FORMATE-LYASE-ACTIVATING ENZYME"/>
    <property type="match status" value="1"/>
</dbReference>
<proteinExistence type="predicted"/>
<dbReference type="EMBL" id="MFGM01000066">
    <property type="protein sequence ID" value="OGF34890.1"/>
    <property type="molecule type" value="Genomic_DNA"/>
</dbReference>
<dbReference type="GO" id="GO:0003824">
    <property type="term" value="F:catalytic activity"/>
    <property type="evidence" value="ECO:0007669"/>
    <property type="project" value="InterPro"/>
</dbReference>
<dbReference type="PANTHER" id="PTHR30352:SF13">
    <property type="entry name" value="GLYCYL-RADICAL ENZYME ACTIVATING ENZYME YJJW-RELATED"/>
    <property type="match status" value="1"/>
</dbReference>
<dbReference type="InterPro" id="IPR034457">
    <property type="entry name" value="Organic_radical-activating"/>
</dbReference>
<gene>
    <name evidence="8" type="ORF">A2482_04990</name>
</gene>
<dbReference type="AlphaFoldDB" id="A0A1F5T7C5"/>
<keyword evidence="2" id="KW-0004">4Fe-4S</keyword>
<evidence type="ECO:0000256" key="4">
    <source>
        <dbReference type="ARBA" id="ARBA00022723"/>
    </source>
</evidence>
<sequence>MLIGGLQKTTLLDYPGKVAATIFTVGCNFRCLFCYNPDIVKGVSKLIPEDEVFSFLKKRSKLLDGVCLTGGEPTLQRGIIGFIEKLKALKLLVKLDTNGQNPDLLEKLIGRKLIDYVAMDIKAPWENYQKVCCRPLDLTAIKKSVIILKRGKVDYEFRSTVLPTLHSVADLTVMAEQIKGADKYYFQQFKPSSKLVSDSLVNEKPFGRRELGEIVKQFKDWFRICEVR</sequence>
<dbReference type="InterPro" id="IPR007197">
    <property type="entry name" value="rSAM"/>
</dbReference>
<evidence type="ECO:0000256" key="1">
    <source>
        <dbReference type="ARBA" id="ARBA00001966"/>
    </source>
</evidence>
<accession>A0A1F5T7C5</accession>
<comment type="cofactor">
    <cofactor evidence="1">
        <name>[4Fe-4S] cluster</name>
        <dbReference type="ChEBI" id="CHEBI:49883"/>
    </cofactor>
</comment>
<reference evidence="8 9" key="1">
    <citation type="journal article" date="2016" name="Nat. Commun.">
        <title>Thousands of microbial genomes shed light on interconnected biogeochemical processes in an aquifer system.</title>
        <authorList>
            <person name="Anantharaman K."/>
            <person name="Brown C.T."/>
            <person name="Hug L.A."/>
            <person name="Sharon I."/>
            <person name="Castelle C.J."/>
            <person name="Probst A.J."/>
            <person name="Thomas B.C."/>
            <person name="Singh A."/>
            <person name="Wilkins M.J."/>
            <person name="Karaoz U."/>
            <person name="Brodie E.L."/>
            <person name="Williams K.H."/>
            <person name="Hubbard S.S."/>
            <person name="Banfield J.F."/>
        </authorList>
    </citation>
    <scope>NUCLEOTIDE SEQUENCE [LARGE SCALE GENOMIC DNA]</scope>
</reference>
<dbReference type="Proteomes" id="UP000178656">
    <property type="component" value="Unassembled WGS sequence"/>
</dbReference>
<evidence type="ECO:0000256" key="3">
    <source>
        <dbReference type="ARBA" id="ARBA00022691"/>
    </source>
</evidence>
<dbReference type="CDD" id="cd01335">
    <property type="entry name" value="Radical_SAM"/>
    <property type="match status" value="1"/>
</dbReference>
<organism evidence="8 9">
    <name type="scientific">Candidatus Falkowbacteria bacterium RIFOXYC2_FULL_48_21</name>
    <dbReference type="NCBI Taxonomy" id="1798005"/>
    <lineage>
        <taxon>Bacteria</taxon>
        <taxon>Candidatus Falkowiibacteriota</taxon>
    </lineage>
</organism>
<evidence type="ECO:0000256" key="5">
    <source>
        <dbReference type="ARBA" id="ARBA00023004"/>
    </source>
</evidence>
<evidence type="ECO:0000313" key="9">
    <source>
        <dbReference type="Proteomes" id="UP000178656"/>
    </source>
</evidence>